<dbReference type="OrthoDB" id="5951835at2"/>
<dbReference type="InterPro" id="IPR023393">
    <property type="entry name" value="START-like_dom_sf"/>
</dbReference>
<dbReference type="Pfam" id="PF10604">
    <property type="entry name" value="Polyketide_cyc2"/>
    <property type="match status" value="1"/>
</dbReference>
<proteinExistence type="predicted"/>
<dbReference type="AlphaFoldDB" id="A0A0M8MML5"/>
<comment type="caution">
    <text evidence="1">The sequence shown here is derived from an EMBL/GenBank/DDBJ whole genome shotgun (WGS) entry which is preliminary data.</text>
</comment>
<evidence type="ECO:0000313" key="1">
    <source>
        <dbReference type="EMBL" id="KOS09871.1"/>
    </source>
</evidence>
<keyword evidence="2" id="KW-1185">Reference proteome</keyword>
<dbReference type="InterPro" id="IPR019587">
    <property type="entry name" value="Polyketide_cyclase/dehydratase"/>
</dbReference>
<dbReference type="PATRIC" id="fig|84292.3.peg.2711"/>
<dbReference type="Proteomes" id="UP000037737">
    <property type="component" value="Unassembled WGS sequence"/>
</dbReference>
<name>A0A0M8MML5_9MICO</name>
<dbReference type="SUPFAM" id="SSF55961">
    <property type="entry name" value="Bet v1-like"/>
    <property type="match status" value="1"/>
</dbReference>
<organism evidence="1 2">
    <name type="scientific">Microbacterium aurantiacum</name>
    <dbReference type="NCBI Taxonomy" id="162393"/>
    <lineage>
        <taxon>Bacteria</taxon>
        <taxon>Bacillati</taxon>
        <taxon>Actinomycetota</taxon>
        <taxon>Actinomycetes</taxon>
        <taxon>Micrococcales</taxon>
        <taxon>Microbacteriaceae</taxon>
        <taxon>Microbacterium</taxon>
    </lineage>
</organism>
<gene>
    <name evidence="1" type="ORF">XI38_13335</name>
</gene>
<dbReference type="Gene3D" id="3.30.530.20">
    <property type="match status" value="1"/>
</dbReference>
<sequence length="143" mass="15982">MFTVAETILIERDRAAVFAYLTDPANRSRWDTSVISEEITSEPPVRPGTTLRTRMRVMGREVEYDWRVTHFEPPIVMAARSSAGIMPTTLRFDFSERGEACHVRAEIEASPGGMLRFVEPVVADTVRSTLAQGLARAKAQLEA</sequence>
<evidence type="ECO:0008006" key="3">
    <source>
        <dbReference type="Google" id="ProtNLM"/>
    </source>
</evidence>
<reference evidence="1" key="1">
    <citation type="submission" date="2015-04" db="EMBL/GenBank/DDBJ databases">
        <title>Complete genome sequence of Microbacterium chocolatum SIT 101, a bacterium enantioselectively hydrolyzing mesomeric diesters.</title>
        <authorList>
            <person name="Li X."/>
            <person name="Xu Y."/>
        </authorList>
    </citation>
    <scope>NUCLEOTIDE SEQUENCE [LARGE SCALE GENOMIC DNA]</scope>
    <source>
        <strain evidence="1">SIT 101</strain>
    </source>
</reference>
<dbReference type="EMBL" id="LAVO01000015">
    <property type="protein sequence ID" value="KOS09871.1"/>
    <property type="molecule type" value="Genomic_DNA"/>
</dbReference>
<protein>
    <recommendedName>
        <fullName evidence="3">Polyketide cyclase</fullName>
    </recommendedName>
</protein>
<evidence type="ECO:0000313" key="2">
    <source>
        <dbReference type="Proteomes" id="UP000037737"/>
    </source>
</evidence>
<accession>A0A0M8MML5</accession>
<dbReference type="KEGG" id="mcw:A8L33_01090"/>